<organism evidence="2 3">
    <name type="scientific">Pleurodeles waltl</name>
    <name type="common">Iberian ribbed newt</name>
    <dbReference type="NCBI Taxonomy" id="8319"/>
    <lineage>
        <taxon>Eukaryota</taxon>
        <taxon>Metazoa</taxon>
        <taxon>Chordata</taxon>
        <taxon>Craniata</taxon>
        <taxon>Vertebrata</taxon>
        <taxon>Euteleostomi</taxon>
        <taxon>Amphibia</taxon>
        <taxon>Batrachia</taxon>
        <taxon>Caudata</taxon>
        <taxon>Salamandroidea</taxon>
        <taxon>Salamandridae</taxon>
        <taxon>Pleurodelinae</taxon>
        <taxon>Pleurodeles</taxon>
    </lineage>
</organism>
<keyword evidence="3" id="KW-1185">Reference proteome</keyword>
<dbReference type="AlphaFoldDB" id="A0AAV7NGP2"/>
<feature type="transmembrane region" description="Helical" evidence="1">
    <location>
        <begin position="20"/>
        <end position="48"/>
    </location>
</feature>
<proteinExistence type="predicted"/>
<evidence type="ECO:0000313" key="2">
    <source>
        <dbReference type="EMBL" id="KAJ1114262.1"/>
    </source>
</evidence>
<comment type="caution">
    <text evidence="2">The sequence shown here is derived from an EMBL/GenBank/DDBJ whole genome shotgun (WGS) entry which is preliminary data.</text>
</comment>
<sequence length="91" mass="9614">MVGMSAVGPLSEDIAGPLAVLAAVSVMAVLAAVSVVAVVAVLAVGSVWRSWRRGLWRRGMCQHLLREKAGCLLQPRTAAHQGRGWGLSQRL</sequence>
<keyword evidence="1" id="KW-1133">Transmembrane helix</keyword>
<evidence type="ECO:0000313" key="3">
    <source>
        <dbReference type="Proteomes" id="UP001066276"/>
    </source>
</evidence>
<reference evidence="2" key="1">
    <citation type="journal article" date="2022" name="bioRxiv">
        <title>Sequencing and chromosome-scale assembly of the giantPleurodeles waltlgenome.</title>
        <authorList>
            <person name="Brown T."/>
            <person name="Elewa A."/>
            <person name="Iarovenko S."/>
            <person name="Subramanian E."/>
            <person name="Araus A.J."/>
            <person name="Petzold A."/>
            <person name="Susuki M."/>
            <person name="Suzuki K.-i.T."/>
            <person name="Hayashi T."/>
            <person name="Toyoda A."/>
            <person name="Oliveira C."/>
            <person name="Osipova E."/>
            <person name="Leigh N.D."/>
            <person name="Simon A."/>
            <person name="Yun M.H."/>
        </authorList>
    </citation>
    <scope>NUCLEOTIDE SEQUENCE</scope>
    <source>
        <strain evidence="2">20211129_DDA</strain>
        <tissue evidence="2">Liver</tissue>
    </source>
</reference>
<gene>
    <name evidence="2" type="ORF">NDU88_002501</name>
</gene>
<keyword evidence="1" id="KW-0472">Membrane</keyword>
<protein>
    <submittedName>
        <fullName evidence="2">Uncharacterized protein</fullName>
    </submittedName>
</protein>
<dbReference type="EMBL" id="JANPWB010000012">
    <property type="protein sequence ID" value="KAJ1114262.1"/>
    <property type="molecule type" value="Genomic_DNA"/>
</dbReference>
<keyword evidence="1" id="KW-0812">Transmembrane</keyword>
<dbReference type="Proteomes" id="UP001066276">
    <property type="component" value="Chromosome 8"/>
</dbReference>
<evidence type="ECO:0000256" key="1">
    <source>
        <dbReference type="SAM" id="Phobius"/>
    </source>
</evidence>
<accession>A0AAV7NGP2</accession>
<name>A0AAV7NGP2_PLEWA</name>